<name>A0A9W8JX56_9AGAR</name>
<dbReference type="PANTHER" id="PTHR39336:SF3">
    <property type="entry name" value="PYRIDOXAMINE PHOSPHATE OXIDASE"/>
    <property type="match status" value="1"/>
</dbReference>
<evidence type="ECO:0000259" key="1">
    <source>
        <dbReference type="Pfam" id="PF01243"/>
    </source>
</evidence>
<feature type="domain" description="Pyridoxamine 5'-phosphate oxidase N-terminal" evidence="1">
    <location>
        <begin position="14"/>
        <end position="133"/>
    </location>
</feature>
<dbReference type="Pfam" id="PF01243">
    <property type="entry name" value="PNPOx_N"/>
    <property type="match status" value="1"/>
</dbReference>
<dbReference type="EMBL" id="JANKHO010001205">
    <property type="protein sequence ID" value="KAJ3502974.1"/>
    <property type="molecule type" value="Genomic_DNA"/>
</dbReference>
<comment type="caution">
    <text evidence="2">The sequence shown here is derived from an EMBL/GenBank/DDBJ whole genome shotgun (WGS) entry which is preliminary data.</text>
</comment>
<dbReference type="SUPFAM" id="SSF50475">
    <property type="entry name" value="FMN-binding split barrel"/>
    <property type="match status" value="1"/>
</dbReference>
<accession>A0A9W8JX56</accession>
<dbReference type="InterPro" id="IPR011576">
    <property type="entry name" value="Pyridox_Oxase_N"/>
</dbReference>
<reference evidence="2" key="1">
    <citation type="submission" date="2022-07" db="EMBL/GenBank/DDBJ databases">
        <title>Genome Sequence of Agrocybe chaxingu.</title>
        <authorList>
            <person name="Buettner E."/>
        </authorList>
    </citation>
    <scope>NUCLEOTIDE SEQUENCE</scope>
    <source>
        <strain evidence="2">MP-N11</strain>
    </source>
</reference>
<evidence type="ECO:0000313" key="2">
    <source>
        <dbReference type="EMBL" id="KAJ3502974.1"/>
    </source>
</evidence>
<proteinExistence type="predicted"/>
<dbReference type="PANTHER" id="PTHR39336">
    <property type="entry name" value="PYRIDOXAMINE PHOSPHATE OXIDASE FAMILY PROTEIN (AFU_ORTHOLOGUE AFUA_6G11440)"/>
    <property type="match status" value="1"/>
</dbReference>
<sequence>MGQFFDEIPDFLFPWIKQQKMFWVATAPLSPSGHVNVSPKGFDGTFRILSKSKVWYEDLTGSGIETTAHLRENGRLTIMFCAFEGPPRILRLFGTGAVYEYGTAEYNELLPAEKRQPGSRSVIMLDVHKVGTSCGYSIPFYTFKSNRMRLHIGMAKRELEDIRNESTTTSANGNGVPTSSALVSDKGLKVYWELANQKSIDGLPGLLTSFTARAGFDKGVASRDWGQDDESLISPGKQSFSLGHYVDARVVVGFVLGFVASGLWGRILRTQLAHN</sequence>
<dbReference type="AlphaFoldDB" id="A0A9W8JX56"/>
<protein>
    <recommendedName>
        <fullName evidence="1">Pyridoxamine 5'-phosphate oxidase N-terminal domain-containing protein</fullName>
    </recommendedName>
</protein>
<dbReference type="InterPro" id="IPR012349">
    <property type="entry name" value="Split_barrel_FMN-bd"/>
</dbReference>
<keyword evidence="3" id="KW-1185">Reference proteome</keyword>
<dbReference type="OrthoDB" id="539398at2759"/>
<dbReference type="Proteomes" id="UP001148786">
    <property type="component" value="Unassembled WGS sequence"/>
</dbReference>
<gene>
    <name evidence="2" type="ORF">NLJ89_g8642</name>
</gene>
<dbReference type="Gene3D" id="2.30.110.10">
    <property type="entry name" value="Electron Transport, Fmn-binding Protein, Chain A"/>
    <property type="match status" value="1"/>
</dbReference>
<organism evidence="2 3">
    <name type="scientific">Agrocybe chaxingu</name>
    <dbReference type="NCBI Taxonomy" id="84603"/>
    <lineage>
        <taxon>Eukaryota</taxon>
        <taxon>Fungi</taxon>
        <taxon>Dikarya</taxon>
        <taxon>Basidiomycota</taxon>
        <taxon>Agaricomycotina</taxon>
        <taxon>Agaricomycetes</taxon>
        <taxon>Agaricomycetidae</taxon>
        <taxon>Agaricales</taxon>
        <taxon>Agaricineae</taxon>
        <taxon>Strophariaceae</taxon>
        <taxon>Agrocybe</taxon>
    </lineage>
</organism>
<evidence type="ECO:0000313" key="3">
    <source>
        <dbReference type="Proteomes" id="UP001148786"/>
    </source>
</evidence>